<dbReference type="Proteomes" id="UP001055114">
    <property type="component" value="Unassembled WGS sequence"/>
</dbReference>
<comment type="caution">
    <text evidence="1">The sequence shown here is derived from an EMBL/GenBank/DDBJ whole genome shotgun (WGS) entry which is preliminary data.</text>
</comment>
<proteinExistence type="predicted"/>
<evidence type="ECO:0000313" key="1">
    <source>
        <dbReference type="EMBL" id="GKH73445.1"/>
    </source>
</evidence>
<dbReference type="EMBL" id="BQNZ01000003">
    <property type="protein sequence ID" value="GKH73445.1"/>
    <property type="molecule type" value="Genomic_DNA"/>
</dbReference>
<organism evidence="1 2">
    <name type="scientific">Parabacteroides merdae</name>
    <dbReference type="NCBI Taxonomy" id="46503"/>
    <lineage>
        <taxon>Bacteria</taxon>
        <taxon>Pseudomonadati</taxon>
        <taxon>Bacteroidota</taxon>
        <taxon>Bacteroidia</taxon>
        <taxon>Bacteroidales</taxon>
        <taxon>Tannerellaceae</taxon>
        <taxon>Parabacteroides</taxon>
    </lineage>
</organism>
<sequence>MNKKEILPQQVVPGKTYSFSGDIKNGCYADGTPRISHEEVTREVSYVKDNLIVCVCGRQFIINENLKIQKFPY</sequence>
<accession>A0AA37NG35</accession>
<dbReference type="AlphaFoldDB" id="A0AA37NG35"/>
<protein>
    <submittedName>
        <fullName evidence="1">Uncharacterized protein</fullName>
    </submittedName>
</protein>
<dbReference type="RefSeq" id="WP_075965691.1">
    <property type="nucleotide sequence ID" value="NZ_BQNZ01000003.1"/>
</dbReference>
<evidence type="ECO:0000313" key="2">
    <source>
        <dbReference type="Proteomes" id="UP001055114"/>
    </source>
</evidence>
<name>A0AA37NG35_9BACT</name>
<reference evidence="1" key="1">
    <citation type="submission" date="2022-01" db="EMBL/GenBank/DDBJ databases">
        <title>Novel bile acid biosynthetic pathways are enriched in the microbiome of centenarians.</title>
        <authorList>
            <person name="Sato Y."/>
            <person name="Atarashi K."/>
            <person name="Plichta R.D."/>
            <person name="Arai Y."/>
            <person name="Sasajima S."/>
            <person name="Kearney M.S."/>
            <person name="Suda W."/>
            <person name="Takeshita K."/>
            <person name="Sasaki T."/>
            <person name="Okamoto S."/>
            <person name="Skelly N.A."/>
            <person name="Okamura Y."/>
            <person name="Vlamakis H."/>
            <person name="Li Y."/>
            <person name="Tanoue T."/>
            <person name="Takei H."/>
            <person name="Nittono H."/>
            <person name="Narushima S."/>
            <person name="Irie J."/>
            <person name="Itoh H."/>
            <person name="Moriya K."/>
            <person name="Sugiura Y."/>
            <person name="Suematsu M."/>
            <person name="Moritoki N."/>
            <person name="Shibata S."/>
            <person name="Littman R.D."/>
            <person name="Fischbach A.M."/>
            <person name="Uwamino Y."/>
            <person name="Inoue T."/>
            <person name="Honda A."/>
            <person name="Hattori M."/>
            <person name="Murai T."/>
            <person name="Xavier J.R."/>
            <person name="Hirose N."/>
            <person name="Honda K."/>
        </authorList>
    </citation>
    <scope>NUCLEOTIDE SEQUENCE</scope>
    <source>
        <strain evidence="1">CE91-St3</strain>
    </source>
</reference>
<gene>
    <name evidence="1" type="ORF">CE91St3_33080</name>
</gene>